<reference evidence="5 6" key="1">
    <citation type="journal article" date="2014" name="Nature">
        <title>Sequential evolution of bacterial morphology by co-option of a developmental regulator.</title>
        <authorList>
            <person name="Jiang C."/>
            <person name="Brown P.J."/>
            <person name="Ducret A."/>
            <person name="Brun Y.V."/>
        </authorList>
    </citation>
    <scope>NUCLEOTIDE SEQUENCE [LARGE SCALE GENOMIC DNA]</scope>
    <source>
        <strain evidence="5 6">DSM 16100</strain>
    </source>
</reference>
<keyword evidence="2" id="KW-0233">DNA recombination</keyword>
<dbReference type="GO" id="GO:0003677">
    <property type="term" value="F:DNA binding"/>
    <property type="evidence" value="ECO:0007669"/>
    <property type="project" value="UniProtKB-KW"/>
</dbReference>
<dbReference type="PANTHER" id="PTHR30461">
    <property type="entry name" value="DNA-INVERTASE FROM LAMBDOID PROPHAGE"/>
    <property type="match status" value="1"/>
</dbReference>
<protein>
    <recommendedName>
        <fullName evidence="4">Recombinase zinc beta ribbon domain-containing protein</fullName>
    </recommendedName>
</protein>
<keyword evidence="1" id="KW-0238">DNA-binding</keyword>
<dbReference type="Pfam" id="PF13408">
    <property type="entry name" value="Zn_ribbon_recom"/>
    <property type="match status" value="1"/>
</dbReference>
<evidence type="ECO:0000313" key="6">
    <source>
        <dbReference type="Proteomes" id="UP000017837"/>
    </source>
</evidence>
<dbReference type="EMBL" id="AWGB01000020">
    <property type="protein sequence ID" value="ESQ90974.1"/>
    <property type="molecule type" value="Genomic_DNA"/>
</dbReference>
<dbReference type="STRING" id="1121022.GCA_000376105_02999"/>
<dbReference type="InterPro" id="IPR050639">
    <property type="entry name" value="SSR_resolvase"/>
</dbReference>
<organism evidence="5 6">
    <name type="scientific">Asticcacaulis benevestitus DSM 16100 = ATCC BAA-896</name>
    <dbReference type="NCBI Taxonomy" id="1121022"/>
    <lineage>
        <taxon>Bacteria</taxon>
        <taxon>Pseudomonadati</taxon>
        <taxon>Pseudomonadota</taxon>
        <taxon>Alphaproteobacteria</taxon>
        <taxon>Caulobacterales</taxon>
        <taxon>Caulobacteraceae</taxon>
        <taxon>Asticcacaulis</taxon>
    </lineage>
</organism>
<evidence type="ECO:0000259" key="4">
    <source>
        <dbReference type="Pfam" id="PF13408"/>
    </source>
</evidence>
<evidence type="ECO:0000256" key="2">
    <source>
        <dbReference type="ARBA" id="ARBA00023172"/>
    </source>
</evidence>
<comment type="caution">
    <text evidence="5">The sequence shown here is derived from an EMBL/GenBank/DDBJ whole genome shotgun (WGS) entry which is preliminary data.</text>
</comment>
<dbReference type="eggNOG" id="COG1961">
    <property type="taxonomic scope" value="Bacteria"/>
</dbReference>
<evidence type="ECO:0000256" key="1">
    <source>
        <dbReference type="ARBA" id="ARBA00023125"/>
    </source>
</evidence>
<dbReference type="PANTHER" id="PTHR30461:SF2">
    <property type="entry name" value="SERINE RECOMBINASE PINE-RELATED"/>
    <property type="match status" value="1"/>
</dbReference>
<dbReference type="Proteomes" id="UP000017837">
    <property type="component" value="Unassembled WGS sequence"/>
</dbReference>
<dbReference type="PATRIC" id="fig|1121022.4.peg.2228"/>
<keyword evidence="6" id="KW-1185">Reference proteome</keyword>
<dbReference type="GO" id="GO:0000150">
    <property type="term" value="F:DNA strand exchange activity"/>
    <property type="evidence" value="ECO:0007669"/>
    <property type="project" value="TreeGrafter"/>
</dbReference>
<gene>
    <name evidence="5" type="ORF">ABENE_11020</name>
</gene>
<feature type="domain" description="Recombinase zinc beta ribbon" evidence="4">
    <location>
        <begin position="14"/>
        <end position="65"/>
    </location>
</feature>
<evidence type="ECO:0000256" key="3">
    <source>
        <dbReference type="SAM" id="Coils"/>
    </source>
</evidence>
<dbReference type="InterPro" id="IPR025827">
    <property type="entry name" value="Zn_ribbon_recom_dom"/>
</dbReference>
<keyword evidence="3" id="KW-0175">Coiled coil</keyword>
<name>V4PUB2_9CAUL</name>
<accession>V4PUB2</accession>
<proteinExistence type="predicted"/>
<feature type="coiled-coil region" evidence="3">
    <location>
        <begin position="124"/>
        <end position="180"/>
    </location>
</feature>
<dbReference type="AlphaFoldDB" id="V4PUB2"/>
<evidence type="ECO:0000313" key="5">
    <source>
        <dbReference type="EMBL" id="ESQ90974.1"/>
    </source>
</evidence>
<sequence length="268" mass="29595">MAHGLVHMKKPKWLLSGLLTCGVCGGSYAMRGIDRYGCANRSAGTCANGRTVRQSHLEEGVLSGLKDRMLAPDVAEMAMKGFIEEVNKQNHARRANERAWQAELAKTQKAIGAIITAIEEGLYNEDMKARMADLQNRKSDLQMRLDHETVAELDKLPSLANVYREKVQRLTVALNNEEEREGAAEVLRGLIDRIVLTPGEADEMYATIHGEYGNVLNWLADQCRQTKTPLAFASGVCVVVSDRLPVTTPEGVVKLVAGARFELTTFRL</sequence>